<dbReference type="AlphaFoldDB" id="A0A4R3LAI0"/>
<sequence length="173" mass="18997">MNPAPAQTAIGIDDVLDVREVDDGRAVAGELFQRRYREQAPDFPLHIVAFWKAPDGREHPVCYIHFTPQGELMLGGGACTDDHLLRRLPADHRAALRAAGGVYRHALTRSVDLLSSRCKAIFGYCGDPLAGRIDRAVGFRETAHPHLLVYFTRDLPSAEQDALIAQANAVGPF</sequence>
<organism evidence="1 2">
    <name type="scientific">Pseudofulvimonas gallinarii</name>
    <dbReference type="NCBI Taxonomy" id="634155"/>
    <lineage>
        <taxon>Bacteria</taxon>
        <taxon>Pseudomonadati</taxon>
        <taxon>Pseudomonadota</taxon>
        <taxon>Gammaproteobacteria</taxon>
        <taxon>Lysobacterales</taxon>
        <taxon>Rhodanobacteraceae</taxon>
        <taxon>Pseudofulvimonas</taxon>
    </lineage>
</organism>
<comment type="caution">
    <text evidence="1">The sequence shown here is derived from an EMBL/GenBank/DDBJ whole genome shotgun (WGS) entry which is preliminary data.</text>
</comment>
<gene>
    <name evidence="1" type="ORF">EDC25_12135</name>
</gene>
<proteinExistence type="predicted"/>
<keyword evidence="2" id="KW-1185">Reference proteome</keyword>
<accession>A0A4R3LAI0</accession>
<dbReference type="EMBL" id="SMAF01000021">
    <property type="protein sequence ID" value="TCS94516.1"/>
    <property type="molecule type" value="Genomic_DNA"/>
</dbReference>
<dbReference type="OrthoDB" id="6197110at2"/>
<name>A0A4R3LAI0_9GAMM</name>
<reference evidence="1 2" key="1">
    <citation type="submission" date="2019-03" db="EMBL/GenBank/DDBJ databases">
        <title>Genomic Encyclopedia of Type Strains, Phase IV (KMG-IV): sequencing the most valuable type-strain genomes for metagenomic binning, comparative biology and taxonomic classification.</title>
        <authorList>
            <person name="Goeker M."/>
        </authorList>
    </citation>
    <scope>NUCLEOTIDE SEQUENCE [LARGE SCALE GENOMIC DNA]</scope>
    <source>
        <strain evidence="1 2">DSM 21944</strain>
    </source>
</reference>
<dbReference type="RefSeq" id="WP_123521734.1">
    <property type="nucleotide sequence ID" value="NZ_JBHLWF010000081.1"/>
</dbReference>
<dbReference type="Proteomes" id="UP000294599">
    <property type="component" value="Unassembled WGS sequence"/>
</dbReference>
<evidence type="ECO:0008006" key="3">
    <source>
        <dbReference type="Google" id="ProtNLM"/>
    </source>
</evidence>
<evidence type="ECO:0000313" key="1">
    <source>
        <dbReference type="EMBL" id="TCS94516.1"/>
    </source>
</evidence>
<evidence type="ECO:0000313" key="2">
    <source>
        <dbReference type="Proteomes" id="UP000294599"/>
    </source>
</evidence>
<protein>
    <recommendedName>
        <fullName evidence="3">GNAT family N-acetyltransferase</fullName>
    </recommendedName>
</protein>